<dbReference type="PRINTS" id="PR00080">
    <property type="entry name" value="SDRFAMILY"/>
</dbReference>
<proteinExistence type="inferred from homology"/>
<dbReference type="InterPro" id="IPR002347">
    <property type="entry name" value="SDR_fam"/>
</dbReference>
<protein>
    <submittedName>
        <fullName evidence="5">C-factor</fullName>
    </submittedName>
</protein>
<dbReference type="Proteomes" id="UP000694888">
    <property type="component" value="Unplaced"/>
</dbReference>
<dbReference type="Pfam" id="PF00106">
    <property type="entry name" value="adh_short"/>
    <property type="match status" value="1"/>
</dbReference>
<gene>
    <name evidence="5" type="primary">LOC101848855</name>
</gene>
<dbReference type="PANTHER" id="PTHR43544">
    <property type="entry name" value="SHORT-CHAIN DEHYDROGENASE/REDUCTASE"/>
    <property type="match status" value="1"/>
</dbReference>
<organism evidence="4 5">
    <name type="scientific">Aplysia californica</name>
    <name type="common">California sea hare</name>
    <dbReference type="NCBI Taxonomy" id="6500"/>
    <lineage>
        <taxon>Eukaryota</taxon>
        <taxon>Metazoa</taxon>
        <taxon>Spiralia</taxon>
        <taxon>Lophotrochozoa</taxon>
        <taxon>Mollusca</taxon>
        <taxon>Gastropoda</taxon>
        <taxon>Heterobranchia</taxon>
        <taxon>Euthyneura</taxon>
        <taxon>Tectipleura</taxon>
        <taxon>Aplysiida</taxon>
        <taxon>Aplysioidea</taxon>
        <taxon>Aplysiidae</taxon>
        <taxon>Aplysia</taxon>
    </lineage>
</organism>
<dbReference type="Gene3D" id="3.40.50.720">
    <property type="entry name" value="NAD(P)-binding Rossmann-like Domain"/>
    <property type="match status" value="1"/>
</dbReference>
<evidence type="ECO:0000313" key="5">
    <source>
        <dbReference type="RefSeq" id="XP_005111460.1"/>
    </source>
</evidence>
<accession>A0ABM0K8P2</accession>
<evidence type="ECO:0000256" key="3">
    <source>
        <dbReference type="RuleBase" id="RU000363"/>
    </source>
</evidence>
<reference evidence="5" key="1">
    <citation type="submission" date="2025-08" db="UniProtKB">
        <authorList>
            <consortium name="RefSeq"/>
        </authorList>
    </citation>
    <scope>IDENTIFICATION</scope>
</reference>
<dbReference type="InterPro" id="IPR051468">
    <property type="entry name" value="Fungal_SecMetab_SDRs"/>
</dbReference>
<comment type="similarity">
    <text evidence="3">Belongs to the short-chain dehydrogenases/reductases (SDR) family.</text>
</comment>
<evidence type="ECO:0000313" key="4">
    <source>
        <dbReference type="Proteomes" id="UP000694888"/>
    </source>
</evidence>
<keyword evidence="1" id="KW-0521">NADP</keyword>
<evidence type="ECO:0000256" key="2">
    <source>
        <dbReference type="ARBA" id="ARBA00023002"/>
    </source>
</evidence>
<dbReference type="GeneID" id="101848855"/>
<name>A0ABM0K8P2_APLCA</name>
<dbReference type="SUPFAM" id="SSF51735">
    <property type="entry name" value="NAD(P)-binding Rossmann-fold domains"/>
    <property type="match status" value="1"/>
</dbReference>
<evidence type="ECO:0000256" key="1">
    <source>
        <dbReference type="ARBA" id="ARBA00022857"/>
    </source>
</evidence>
<dbReference type="PANTHER" id="PTHR43544:SF7">
    <property type="entry name" value="NADB-LER2"/>
    <property type="match status" value="1"/>
</dbReference>
<dbReference type="RefSeq" id="XP_005111460.1">
    <property type="nucleotide sequence ID" value="XM_005111403.3"/>
</dbReference>
<dbReference type="CDD" id="cd05325">
    <property type="entry name" value="carb_red_sniffer_like_SDR_c"/>
    <property type="match status" value="1"/>
</dbReference>
<dbReference type="PRINTS" id="PR00081">
    <property type="entry name" value="GDHRDH"/>
</dbReference>
<keyword evidence="2" id="KW-0560">Oxidoreductase</keyword>
<dbReference type="InterPro" id="IPR036291">
    <property type="entry name" value="NAD(P)-bd_dom_sf"/>
</dbReference>
<keyword evidence="4" id="KW-1185">Reference proteome</keyword>
<sequence length="256" mass="26986">MPLSAKTVLVTGASRGLGLELIRQILALPKAPEVIIATCRNPSSAADLQALAKANPSVNVVKLDVEKDEDIVSAVKETKSILGDRGLNLLINNAGILLGGLEGSLAAQSREDLQRHFDVNCSGPIIVAQKFLPLLELAAAQNKSQPMSCNKAALVNVSTIMASQNLTYQHGIGTTYVYKCSKAAVTMATIMISRELKSAGILAFSLHPGWVRTEIGGDAAPLSTEESISDCLRVIAAQTEKNNGKLVDNTGAVLPF</sequence>